<dbReference type="Pfam" id="PF12849">
    <property type="entry name" value="PBP_like_2"/>
    <property type="match status" value="1"/>
</dbReference>
<name>A0A8J2VN54_9RHOB</name>
<keyword evidence="8" id="KW-0732">Signal</keyword>
<evidence type="ECO:0000256" key="6">
    <source>
        <dbReference type="ARBA" id="ARBA00022592"/>
    </source>
</evidence>
<evidence type="ECO:0000313" key="11">
    <source>
        <dbReference type="Proteomes" id="UP000602745"/>
    </source>
</evidence>
<evidence type="ECO:0000256" key="1">
    <source>
        <dbReference type="ARBA" id="ARBA00002841"/>
    </source>
</evidence>
<feature type="chain" id="PRO_5035266691" description="Phosphate-binding protein PstS" evidence="8">
    <location>
        <begin position="22"/>
        <end position="348"/>
    </location>
</feature>
<keyword evidence="5 7" id="KW-0813">Transport</keyword>
<dbReference type="SUPFAM" id="SSF53850">
    <property type="entry name" value="Periplasmic binding protein-like II"/>
    <property type="match status" value="1"/>
</dbReference>
<evidence type="ECO:0000256" key="2">
    <source>
        <dbReference type="ARBA" id="ARBA00008725"/>
    </source>
</evidence>
<dbReference type="PIRSF" id="PIRSF002756">
    <property type="entry name" value="PstS"/>
    <property type="match status" value="1"/>
</dbReference>
<evidence type="ECO:0000259" key="9">
    <source>
        <dbReference type="Pfam" id="PF12849"/>
    </source>
</evidence>
<comment type="similarity">
    <text evidence="2 7">Belongs to the PstS family.</text>
</comment>
<dbReference type="AlphaFoldDB" id="A0A8J2VN54"/>
<gene>
    <name evidence="10" type="primary">pstS</name>
    <name evidence="10" type="ORF">GCM10007276_09160</name>
</gene>
<feature type="signal peptide" evidence="8">
    <location>
        <begin position="1"/>
        <end position="21"/>
    </location>
</feature>
<evidence type="ECO:0000256" key="8">
    <source>
        <dbReference type="SAM" id="SignalP"/>
    </source>
</evidence>
<protein>
    <recommendedName>
        <fullName evidence="4 7">Phosphate-binding protein PstS</fullName>
    </recommendedName>
</protein>
<comment type="function">
    <text evidence="1 7">Part of the ABC transporter complex PstSACB involved in phosphate import.</text>
</comment>
<sequence length="348" mass="36596">MRAVIAACLVFAAGAFSSATAEPIRGAGSTFAAPIIEAWAAAYEEARADGGDYSSPDWTVDYEPVGSLAGLMRLQQPDLDFAATDVPVAPEALAQNGQRQFPVVMGAVAIIVNLEGMRQGGLRLSGATLADIYLGKIQRWSDPAIVETNPGVGLPDLRISVLHRKDGSGSTYAFTEYLSAVSPQWQTAYGRSTSLTWPIGTGVKGTRDLITAVKATPGAIAYAEFGQAERSGLQMPALQNSSGHFVLPGAPGVQAAAQSVDWSGIKDFHVSLANRPGADAFPISAATFVIIPAADRSEHRSRRVQDLFRLAFSAAGSKAALELGYVPLPPALARQVEDYWASRAVAGH</sequence>
<dbReference type="InterPro" id="IPR024370">
    <property type="entry name" value="PBP_domain"/>
</dbReference>
<dbReference type="GO" id="GO:0035435">
    <property type="term" value="P:phosphate ion transmembrane transport"/>
    <property type="evidence" value="ECO:0007669"/>
    <property type="project" value="InterPro"/>
</dbReference>
<keyword evidence="6 7" id="KW-0592">Phosphate transport</keyword>
<dbReference type="GO" id="GO:0042301">
    <property type="term" value="F:phosphate ion binding"/>
    <property type="evidence" value="ECO:0007669"/>
    <property type="project" value="InterPro"/>
</dbReference>
<organism evidence="10 11">
    <name type="scientific">Agaricicola taiwanensis</name>
    <dbReference type="NCBI Taxonomy" id="591372"/>
    <lineage>
        <taxon>Bacteria</taxon>
        <taxon>Pseudomonadati</taxon>
        <taxon>Pseudomonadota</taxon>
        <taxon>Alphaproteobacteria</taxon>
        <taxon>Rhodobacterales</taxon>
        <taxon>Paracoccaceae</taxon>
        <taxon>Agaricicola</taxon>
    </lineage>
</organism>
<feature type="domain" description="PBP" evidence="9">
    <location>
        <begin position="17"/>
        <end position="294"/>
    </location>
</feature>
<comment type="subunit">
    <text evidence="3 7">The complex is composed of two ATP-binding proteins (PstB), two transmembrane proteins (PstC and PstA) and a solute-binding protein (PstS).</text>
</comment>
<evidence type="ECO:0000256" key="5">
    <source>
        <dbReference type="ARBA" id="ARBA00022448"/>
    </source>
</evidence>
<proteinExistence type="inferred from homology"/>
<dbReference type="NCBIfam" id="TIGR00975">
    <property type="entry name" value="3a0107s03"/>
    <property type="match status" value="1"/>
</dbReference>
<dbReference type="EMBL" id="BMCP01000001">
    <property type="protein sequence ID" value="GGE33970.1"/>
    <property type="molecule type" value="Genomic_DNA"/>
</dbReference>
<evidence type="ECO:0000313" key="10">
    <source>
        <dbReference type="EMBL" id="GGE33970.1"/>
    </source>
</evidence>
<dbReference type="Gene3D" id="3.40.190.10">
    <property type="entry name" value="Periplasmic binding protein-like II"/>
    <property type="match status" value="2"/>
</dbReference>
<dbReference type="CDD" id="cd13565">
    <property type="entry name" value="PBP2_PstS"/>
    <property type="match status" value="1"/>
</dbReference>
<evidence type="ECO:0000256" key="7">
    <source>
        <dbReference type="PIRNR" id="PIRNR002756"/>
    </source>
</evidence>
<evidence type="ECO:0000256" key="3">
    <source>
        <dbReference type="ARBA" id="ARBA00011529"/>
    </source>
</evidence>
<dbReference type="PANTHER" id="PTHR42996:SF1">
    <property type="entry name" value="PHOSPHATE-BINDING PROTEIN PSTS"/>
    <property type="match status" value="1"/>
</dbReference>
<reference evidence="10" key="2">
    <citation type="submission" date="2020-09" db="EMBL/GenBank/DDBJ databases">
        <authorList>
            <person name="Sun Q."/>
            <person name="Sedlacek I."/>
        </authorList>
    </citation>
    <scope>NUCLEOTIDE SEQUENCE</scope>
    <source>
        <strain evidence="10">CCM 7684</strain>
    </source>
</reference>
<dbReference type="GO" id="GO:0043190">
    <property type="term" value="C:ATP-binding cassette (ABC) transporter complex"/>
    <property type="evidence" value="ECO:0007669"/>
    <property type="project" value="InterPro"/>
</dbReference>
<dbReference type="Proteomes" id="UP000602745">
    <property type="component" value="Unassembled WGS sequence"/>
</dbReference>
<accession>A0A8J2VN54</accession>
<comment type="caution">
    <text evidence="10">The sequence shown here is derived from an EMBL/GenBank/DDBJ whole genome shotgun (WGS) entry which is preliminary data.</text>
</comment>
<dbReference type="InterPro" id="IPR005673">
    <property type="entry name" value="ABC_phos-bd_PstS"/>
</dbReference>
<keyword evidence="11" id="KW-1185">Reference proteome</keyword>
<evidence type="ECO:0000256" key="4">
    <source>
        <dbReference type="ARBA" id="ARBA00021889"/>
    </source>
</evidence>
<reference evidence="10" key="1">
    <citation type="journal article" date="2014" name="Int. J. Syst. Evol. Microbiol.">
        <title>Complete genome sequence of Corynebacterium casei LMG S-19264T (=DSM 44701T), isolated from a smear-ripened cheese.</title>
        <authorList>
            <consortium name="US DOE Joint Genome Institute (JGI-PGF)"/>
            <person name="Walter F."/>
            <person name="Albersmeier A."/>
            <person name="Kalinowski J."/>
            <person name="Ruckert C."/>
        </authorList>
    </citation>
    <scope>NUCLEOTIDE SEQUENCE</scope>
    <source>
        <strain evidence="10">CCM 7684</strain>
    </source>
</reference>
<dbReference type="InterPro" id="IPR050962">
    <property type="entry name" value="Phosphate-bind_PstS"/>
</dbReference>
<dbReference type="PANTHER" id="PTHR42996">
    <property type="entry name" value="PHOSPHATE-BINDING PROTEIN PSTS"/>
    <property type="match status" value="1"/>
</dbReference>